<accession>A0A641APK8</accession>
<dbReference type="EMBL" id="SDPP02000001">
    <property type="protein sequence ID" value="KAA1380034.1"/>
    <property type="molecule type" value="Genomic_DNA"/>
</dbReference>
<evidence type="ECO:0000313" key="2">
    <source>
        <dbReference type="EMBL" id="KAA1380034.1"/>
    </source>
</evidence>
<sequence length="235" mass="24957">MKTLLRAAAIAVASTALVAGATTSATAAAGDGAAASVAPQNAYTSGFRASTTSLVPTAITPTVPGIEISSLRATVLVNGAPVANDVFVSPQSGFTYQRAWGIGVVSLTNIVAQGYDSRTGTRTFFSGKPIAPSAGAQIRYGIEFRSGLEVKKRGKKLTFKVKARYVDNAGRNVGIRKATIQVKKGSKWRTLKKLTLKKNGTKTYTRRDGKKRNYRLVITETSVYQGGQTKPLRKL</sequence>
<comment type="caution">
    <text evidence="2">The sequence shown here is derived from an EMBL/GenBank/DDBJ whole genome shotgun (WGS) entry which is preliminary data.</text>
</comment>
<evidence type="ECO:0000313" key="3">
    <source>
        <dbReference type="Proteomes" id="UP001515100"/>
    </source>
</evidence>
<dbReference type="AlphaFoldDB" id="A0A641APK8"/>
<keyword evidence="3" id="KW-1185">Reference proteome</keyword>
<feature type="signal peptide" evidence="1">
    <location>
        <begin position="1"/>
        <end position="27"/>
    </location>
</feature>
<keyword evidence="1" id="KW-0732">Signal</keyword>
<evidence type="ECO:0000256" key="1">
    <source>
        <dbReference type="SAM" id="SignalP"/>
    </source>
</evidence>
<protein>
    <submittedName>
        <fullName evidence="2">Uncharacterized protein</fullName>
    </submittedName>
</protein>
<dbReference type="OrthoDB" id="3829735at2"/>
<name>A0A641APK8_9ACTN</name>
<feature type="chain" id="PRO_5024968983" evidence="1">
    <location>
        <begin position="28"/>
        <end position="235"/>
    </location>
</feature>
<dbReference type="RefSeq" id="WP_129180113.1">
    <property type="nucleotide sequence ID" value="NZ_JAGIOG010000001.1"/>
</dbReference>
<organism evidence="2 3">
    <name type="scientific">Aeromicrobium fastidiosum</name>
    <dbReference type="NCBI Taxonomy" id="52699"/>
    <lineage>
        <taxon>Bacteria</taxon>
        <taxon>Bacillati</taxon>
        <taxon>Actinomycetota</taxon>
        <taxon>Actinomycetes</taxon>
        <taxon>Propionibacteriales</taxon>
        <taxon>Nocardioidaceae</taxon>
        <taxon>Aeromicrobium</taxon>
    </lineage>
</organism>
<gene>
    <name evidence="2" type="ORF">ESP62_002180</name>
</gene>
<reference evidence="2" key="1">
    <citation type="submission" date="2019-09" db="EMBL/GenBank/DDBJ databases">
        <authorList>
            <person name="Li J."/>
        </authorList>
    </citation>
    <scope>NUCLEOTIDE SEQUENCE [LARGE SCALE GENOMIC DNA]</scope>
    <source>
        <strain evidence="2">NRBC 14897</strain>
    </source>
</reference>
<dbReference type="Proteomes" id="UP001515100">
    <property type="component" value="Unassembled WGS sequence"/>
</dbReference>
<proteinExistence type="predicted"/>